<keyword evidence="3" id="KW-0223">Dioxygenase</keyword>
<keyword evidence="2" id="KW-0479">Metal-binding</keyword>
<accession>A0A6C0F5Z9</accession>
<organism evidence="6">
    <name type="scientific">viral metagenome</name>
    <dbReference type="NCBI Taxonomy" id="1070528"/>
    <lineage>
        <taxon>unclassified sequences</taxon>
        <taxon>metagenomes</taxon>
        <taxon>organismal metagenomes</taxon>
    </lineage>
</organism>
<dbReference type="EMBL" id="MN738747">
    <property type="protein sequence ID" value="QHT36584.1"/>
    <property type="molecule type" value="Genomic_DNA"/>
</dbReference>
<sequence>MSYFKNFNQIMVNRKIYIPFPLIDIYYFQWNKMDPLPIHDHAEGGCVMMLLKGKLKEKRYDKNIKLIKENTYYSPKISFIKNDIGYHSIKPEVISRSIHFYYPKNHKTKYFNSNKDEINSIYNTD</sequence>
<dbReference type="GO" id="GO:0017172">
    <property type="term" value="F:cysteine dioxygenase activity"/>
    <property type="evidence" value="ECO:0007669"/>
    <property type="project" value="TreeGrafter"/>
</dbReference>
<comment type="similarity">
    <text evidence="1">Belongs to the cysteine dioxygenase family.</text>
</comment>
<keyword evidence="4" id="KW-0560">Oxidoreductase</keyword>
<dbReference type="PANTHER" id="PTHR12918:SF1">
    <property type="entry name" value="CYSTEINE DIOXYGENASE TYPE 1"/>
    <property type="match status" value="1"/>
</dbReference>
<dbReference type="PANTHER" id="PTHR12918">
    <property type="entry name" value="CYSTEINE DIOXYGENASE"/>
    <property type="match status" value="1"/>
</dbReference>
<dbReference type="GO" id="GO:0019448">
    <property type="term" value="P:L-cysteine catabolic process"/>
    <property type="evidence" value="ECO:0007669"/>
    <property type="project" value="TreeGrafter"/>
</dbReference>
<dbReference type="Gene3D" id="2.60.120.10">
    <property type="entry name" value="Jelly Rolls"/>
    <property type="match status" value="1"/>
</dbReference>
<dbReference type="GO" id="GO:0008198">
    <property type="term" value="F:ferrous iron binding"/>
    <property type="evidence" value="ECO:0007669"/>
    <property type="project" value="TreeGrafter"/>
</dbReference>
<evidence type="ECO:0008006" key="7">
    <source>
        <dbReference type="Google" id="ProtNLM"/>
    </source>
</evidence>
<dbReference type="AlphaFoldDB" id="A0A6C0F5Z9"/>
<dbReference type="SUPFAM" id="SSF51182">
    <property type="entry name" value="RmlC-like cupins"/>
    <property type="match status" value="1"/>
</dbReference>
<evidence type="ECO:0000256" key="4">
    <source>
        <dbReference type="ARBA" id="ARBA00023002"/>
    </source>
</evidence>
<keyword evidence="5" id="KW-0408">Iron</keyword>
<dbReference type="InterPro" id="IPR011051">
    <property type="entry name" value="RmlC_Cupin_sf"/>
</dbReference>
<dbReference type="InterPro" id="IPR010300">
    <property type="entry name" value="CDO_1"/>
</dbReference>
<name>A0A6C0F5Z9_9ZZZZ</name>
<dbReference type="InterPro" id="IPR014710">
    <property type="entry name" value="RmlC-like_jellyroll"/>
</dbReference>
<protein>
    <recommendedName>
        <fullName evidence="7">Cysteine dioxygenase</fullName>
    </recommendedName>
</protein>
<proteinExistence type="inferred from homology"/>
<evidence type="ECO:0000313" key="6">
    <source>
        <dbReference type="EMBL" id="QHT36584.1"/>
    </source>
</evidence>
<evidence type="ECO:0000256" key="2">
    <source>
        <dbReference type="ARBA" id="ARBA00022723"/>
    </source>
</evidence>
<evidence type="ECO:0000256" key="3">
    <source>
        <dbReference type="ARBA" id="ARBA00022964"/>
    </source>
</evidence>
<reference evidence="6" key="1">
    <citation type="journal article" date="2020" name="Nature">
        <title>Giant virus diversity and host interactions through global metagenomics.</title>
        <authorList>
            <person name="Schulz F."/>
            <person name="Roux S."/>
            <person name="Paez-Espino D."/>
            <person name="Jungbluth S."/>
            <person name="Walsh D.A."/>
            <person name="Denef V.J."/>
            <person name="McMahon K.D."/>
            <person name="Konstantinidis K.T."/>
            <person name="Eloe-Fadrosh E.A."/>
            <person name="Kyrpides N.C."/>
            <person name="Woyke T."/>
        </authorList>
    </citation>
    <scope>NUCLEOTIDE SEQUENCE</scope>
    <source>
        <strain evidence="6">GVMAG-S-ERX555931-87</strain>
    </source>
</reference>
<evidence type="ECO:0000256" key="1">
    <source>
        <dbReference type="ARBA" id="ARBA00006622"/>
    </source>
</evidence>
<evidence type="ECO:0000256" key="5">
    <source>
        <dbReference type="ARBA" id="ARBA00023004"/>
    </source>
</evidence>
<dbReference type="Pfam" id="PF05995">
    <property type="entry name" value="CDO_I"/>
    <property type="match status" value="1"/>
</dbReference>